<proteinExistence type="predicted"/>
<dbReference type="Pfam" id="PF01370">
    <property type="entry name" value="Epimerase"/>
    <property type="match status" value="1"/>
</dbReference>
<keyword evidence="3" id="KW-1185">Reference proteome</keyword>
<dbReference type="Proteomes" id="UP000316196">
    <property type="component" value="Unassembled WGS sequence"/>
</dbReference>
<accession>A0A542ZT68</accession>
<feature type="domain" description="NAD-dependent epimerase/dehydratase" evidence="1">
    <location>
        <begin position="19"/>
        <end position="86"/>
    </location>
</feature>
<sequence>MTANVRGRDSYHEPMAATVLILGSTGFIGARITSHLARTDTTVTVTRRPAAGAGHVNIVLPEWVDEPASVAEAVAEHPIDTILVSVGGWSEPGPLARLGGRDLLEYTSSHLLPHHAALVIADLLGQRRGRPVHVICINGDASRRVATHSGPVSVMGSALTMLCGVASAEANIDPTLPRVTEVVINGPIAEDDRNESADAHVTTERILLAVDHVHRLGADAPASIVLDPQSQP</sequence>
<dbReference type="SUPFAM" id="SSF51735">
    <property type="entry name" value="NAD(P)-binding Rossmann-fold domains"/>
    <property type="match status" value="1"/>
</dbReference>
<evidence type="ECO:0000259" key="1">
    <source>
        <dbReference type="Pfam" id="PF01370"/>
    </source>
</evidence>
<gene>
    <name evidence="2" type="ORF">FB460_1273</name>
</gene>
<dbReference type="InterPro" id="IPR036291">
    <property type="entry name" value="NAD(P)-bd_dom_sf"/>
</dbReference>
<organism evidence="2 3">
    <name type="scientific">Propioniferax innocua</name>
    <dbReference type="NCBI Taxonomy" id="1753"/>
    <lineage>
        <taxon>Bacteria</taxon>
        <taxon>Bacillati</taxon>
        <taxon>Actinomycetota</taxon>
        <taxon>Actinomycetes</taxon>
        <taxon>Propionibacteriales</taxon>
        <taxon>Propionibacteriaceae</taxon>
        <taxon>Propioniferax</taxon>
    </lineage>
</organism>
<comment type="caution">
    <text evidence="2">The sequence shown here is derived from an EMBL/GenBank/DDBJ whole genome shotgun (WGS) entry which is preliminary data.</text>
</comment>
<evidence type="ECO:0000313" key="3">
    <source>
        <dbReference type="Proteomes" id="UP000316196"/>
    </source>
</evidence>
<dbReference type="Gene3D" id="3.40.50.720">
    <property type="entry name" value="NAD(P)-binding Rossmann-like Domain"/>
    <property type="match status" value="1"/>
</dbReference>
<name>A0A542ZT68_9ACTN</name>
<dbReference type="InterPro" id="IPR001509">
    <property type="entry name" value="Epimerase_deHydtase"/>
</dbReference>
<dbReference type="EMBL" id="VFOR01000001">
    <property type="protein sequence ID" value="TQL63459.1"/>
    <property type="molecule type" value="Genomic_DNA"/>
</dbReference>
<protein>
    <recommendedName>
        <fullName evidence="1">NAD-dependent epimerase/dehydratase domain-containing protein</fullName>
    </recommendedName>
</protein>
<evidence type="ECO:0000313" key="2">
    <source>
        <dbReference type="EMBL" id="TQL63459.1"/>
    </source>
</evidence>
<dbReference type="AlphaFoldDB" id="A0A542ZT68"/>
<reference evidence="2 3" key="1">
    <citation type="submission" date="2019-06" db="EMBL/GenBank/DDBJ databases">
        <title>Sequencing the genomes of 1000 actinobacteria strains.</title>
        <authorList>
            <person name="Klenk H.-P."/>
        </authorList>
    </citation>
    <scope>NUCLEOTIDE SEQUENCE [LARGE SCALE GENOMIC DNA]</scope>
    <source>
        <strain evidence="2 3">DSM 8251</strain>
    </source>
</reference>